<feature type="compositionally biased region" description="Polar residues" evidence="1">
    <location>
        <begin position="144"/>
        <end position="157"/>
    </location>
</feature>
<dbReference type="InterPro" id="IPR052752">
    <property type="entry name" value="NACHT-WD_repeat"/>
</dbReference>
<accession>A0A7J7JYD4</accession>
<comment type="caution">
    <text evidence="3">The sequence shown here is derived from an EMBL/GenBank/DDBJ whole genome shotgun (WGS) entry which is preliminary data.</text>
</comment>
<evidence type="ECO:0000313" key="3">
    <source>
        <dbReference type="EMBL" id="KAF6030701.1"/>
    </source>
</evidence>
<feature type="compositionally biased region" description="Polar residues" evidence="1">
    <location>
        <begin position="174"/>
        <end position="193"/>
    </location>
</feature>
<dbReference type="OrthoDB" id="2325716at2759"/>
<dbReference type="PANTHER" id="PTHR19871">
    <property type="entry name" value="BETA TRANSDUCIN-RELATED PROTEIN"/>
    <property type="match status" value="1"/>
</dbReference>
<feature type="region of interest" description="Disordered" evidence="1">
    <location>
        <begin position="331"/>
        <end position="355"/>
    </location>
</feature>
<dbReference type="InterPro" id="IPR025139">
    <property type="entry name" value="DUF4062"/>
</dbReference>
<dbReference type="Pfam" id="PF13271">
    <property type="entry name" value="DUF4062"/>
    <property type="match status" value="1"/>
</dbReference>
<dbReference type="EMBL" id="VXIV02001680">
    <property type="protein sequence ID" value="KAF6030701.1"/>
    <property type="molecule type" value="Genomic_DNA"/>
</dbReference>
<keyword evidence="4" id="KW-1185">Reference proteome</keyword>
<protein>
    <recommendedName>
        <fullName evidence="2">DUF4062 domain-containing protein</fullName>
    </recommendedName>
</protein>
<dbReference type="PANTHER" id="PTHR19871:SF14">
    <property type="entry name" value="DUF4062 DOMAIN-CONTAINING PROTEIN"/>
    <property type="match status" value="1"/>
</dbReference>
<sequence>MDYNYCVRYELLYCVLYQYDKYECNGTCSLNILLYSCRCCCAICEYLAILNVFGYCLPLYFDQFVNACSFALYSNTLSFSNLLADKQQEKVGSTEYHIVNKMDRYSTQSLARPKTVADKPKKFKRLNDKRASSSTIARHDSAGNHLSSTARDSSSANEMKKSLPVNLRKRATGLKSQSTARSSPVTSSPTYSDAKTLELPLISVEERESLPQPAKAKNNINNNTDLAVFYGCIGAEVDTTPSLPAQQKQTGSNDFLSINQSNGLPEKNEQAFAEVVQRRISVEEATKVFKKVKMESKKESKGSNDKLVEAFMKSEIKKNLSLNDLVKEYSRVDSGNRRNGGGVSPDNANSDSDISLQKNPKKLRVFEGLLSDDLPPLNSKIVRIFTSSTFTDTQLERNALMADVYPKIKEYCRENHGLEFQVVDMRWGVRDEATDDHMTTELCMNEIRNCQRLSTGPNFVVFLGQKYGYRPIPTIIDGAEFKKLEECTQQFPEDLALLQKWYQVDTNTVPPVYILRPISTVYYNFNNKRNAKLQEADSNAWWDTMCDLQKILRRAVEVLLEKKMIDEEGAHNYYMSVTEREIQNGILRAKDTGDHALAYIRSIEDINISVLRISKLFVDIAGRSLDTEAQDLLDNLRDRKILAALAEENIARFSVTWTGKGGSGQ</sequence>
<dbReference type="AlphaFoldDB" id="A0A7J7JYD4"/>
<organism evidence="3 4">
    <name type="scientific">Bugula neritina</name>
    <name type="common">Brown bryozoan</name>
    <name type="synonym">Sertularia neritina</name>
    <dbReference type="NCBI Taxonomy" id="10212"/>
    <lineage>
        <taxon>Eukaryota</taxon>
        <taxon>Metazoa</taxon>
        <taxon>Spiralia</taxon>
        <taxon>Lophotrochozoa</taxon>
        <taxon>Bryozoa</taxon>
        <taxon>Gymnolaemata</taxon>
        <taxon>Cheilostomatida</taxon>
        <taxon>Flustrina</taxon>
        <taxon>Buguloidea</taxon>
        <taxon>Bugulidae</taxon>
        <taxon>Bugula</taxon>
    </lineage>
</organism>
<feature type="compositionally biased region" description="Basic and acidic residues" evidence="1">
    <location>
        <begin position="115"/>
        <end position="142"/>
    </location>
</feature>
<feature type="compositionally biased region" description="Polar residues" evidence="1">
    <location>
        <begin position="346"/>
        <end position="355"/>
    </location>
</feature>
<proteinExistence type="predicted"/>
<dbReference type="Proteomes" id="UP000593567">
    <property type="component" value="Unassembled WGS sequence"/>
</dbReference>
<name>A0A7J7JYD4_BUGNE</name>
<feature type="region of interest" description="Disordered" evidence="1">
    <location>
        <begin position="110"/>
        <end position="193"/>
    </location>
</feature>
<evidence type="ECO:0000313" key="4">
    <source>
        <dbReference type="Proteomes" id="UP000593567"/>
    </source>
</evidence>
<feature type="domain" description="DUF4062" evidence="2">
    <location>
        <begin position="383"/>
        <end position="470"/>
    </location>
</feature>
<evidence type="ECO:0000256" key="1">
    <source>
        <dbReference type="SAM" id="MobiDB-lite"/>
    </source>
</evidence>
<evidence type="ECO:0000259" key="2">
    <source>
        <dbReference type="Pfam" id="PF13271"/>
    </source>
</evidence>
<reference evidence="3" key="1">
    <citation type="submission" date="2020-06" db="EMBL/GenBank/DDBJ databases">
        <title>Draft genome of Bugula neritina, a colonial animal packing powerful symbionts and potential medicines.</title>
        <authorList>
            <person name="Rayko M."/>
        </authorList>
    </citation>
    <scope>NUCLEOTIDE SEQUENCE [LARGE SCALE GENOMIC DNA]</scope>
    <source>
        <strain evidence="3">Kwan_BN1</strain>
    </source>
</reference>
<gene>
    <name evidence="3" type="ORF">EB796_011000</name>
</gene>